<feature type="transmembrane region" description="Helical" evidence="1">
    <location>
        <begin position="168"/>
        <end position="189"/>
    </location>
</feature>
<keyword evidence="1" id="KW-0472">Membrane</keyword>
<evidence type="ECO:0000313" key="3">
    <source>
        <dbReference type="Proteomes" id="UP001232493"/>
    </source>
</evidence>
<feature type="transmembrane region" description="Helical" evidence="1">
    <location>
        <begin position="6"/>
        <end position="26"/>
    </location>
</feature>
<feature type="transmembrane region" description="Helical" evidence="1">
    <location>
        <begin position="33"/>
        <end position="52"/>
    </location>
</feature>
<dbReference type="Proteomes" id="UP001232493">
    <property type="component" value="Chromosome"/>
</dbReference>
<organism evidence="2 3">
    <name type="scientific">Marinitoga aeolica</name>
    <dbReference type="NCBI Taxonomy" id="2809031"/>
    <lineage>
        <taxon>Bacteria</taxon>
        <taxon>Thermotogati</taxon>
        <taxon>Thermotogota</taxon>
        <taxon>Thermotogae</taxon>
        <taxon>Petrotogales</taxon>
        <taxon>Petrotogaceae</taxon>
        <taxon>Marinitoga</taxon>
    </lineage>
</organism>
<dbReference type="Pfam" id="PF11750">
    <property type="entry name" value="DUF3307"/>
    <property type="match status" value="1"/>
</dbReference>
<protein>
    <submittedName>
        <fullName evidence="2">DUF3307 domain-containing protein</fullName>
    </submittedName>
</protein>
<feature type="transmembrane region" description="Helical" evidence="1">
    <location>
        <begin position="122"/>
        <end position="143"/>
    </location>
</feature>
<proteinExistence type="predicted"/>
<keyword evidence="1" id="KW-1133">Transmembrane helix</keyword>
<evidence type="ECO:0000256" key="1">
    <source>
        <dbReference type="SAM" id="Phobius"/>
    </source>
</evidence>
<keyword evidence="3" id="KW-1185">Reference proteome</keyword>
<evidence type="ECO:0000313" key="2">
    <source>
        <dbReference type="EMBL" id="WGS64795.1"/>
    </source>
</evidence>
<name>A0ABY8PQB2_9BACT</name>
<dbReference type="EMBL" id="CP069362">
    <property type="protein sequence ID" value="WGS64795.1"/>
    <property type="molecule type" value="Genomic_DNA"/>
</dbReference>
<reference evidence="2 3" key="1">
    <citation type="submission" date="2021-02" db="EMBL/GenBank/DDBJ databases">
        <title>Characterization of Marinitoga sp. nov. str. BP5-C20A.</title>
        <authorList>
            <person name="Erauso G."/>
            <person name="Postec A."/>
        </authorList>
    </citation>
    <scope>NUCLEOTIDE SEQUENCE [LARGE SCALE GENOMIC DNA]</scope>
    <source>
        <strain evidence="2 3">BP5-C20A</strain>
    </source>
</reference>
<keyword evidence="1" id="KW-0812">Transmembrane</keyword>
<feature type="transmembrane region" description="Helical" evidence="1">
    <location>
        <begin position="58"/>
        <end position="79"/>
    </location>
</feature>
<accession>A0ABY8PQB2</accession>
<gene>
    <name evidence="2" type="ORF">JRV97_10625</name>
</gene>
<feature type="transmembrane region" description="Helical" evidence="1">
    <location>
        <begin position="91"/>
        <end position="110"/>
    </location>
</feature>
<dbReference type="RefSeq" id="WP_280998710.1">
    <property type="nucleotide sequence ID" value="NZ_CP069362.1"/>
</dbReference>
<feature type="transmembrane region" description="Helical" evidence="1">
    <location>
        <begin position="201"/>
        <end position="216"/>
    </location>
</feature>
<dbReference type="InterPro" id="IPR021737">
    <property type="entry name" value="Phage_phiKZ_Orf197"/>
</dbReference>
<sequence length="217" mass="25921">MIENIFFYFLLSHLIGDYVFQTSYIARYKNLKVGVLILHISIIFISMFILFLPSDLNFYNFFIIILLTFIHLSIDTLKFKNRAKKAFNSHTYYILDQVMHFSSLILASMLYKPQNFFILPEYTKIITLGLFNAYFISLLFYMIDGFSKPYKRDYLGYLFRFSLPFIKYYSNILFLIFSFLFIISSILIMMKKEEINTKSELGPLAFSIIITYLTIWR</sequence>